<keyword evidence="10" id="KW-1185">Reference proteome</keyword>
<dbReference type="PROSITE" id="PS51515">
    <property type="entry name" value="BIN3_SAM"/>
    <property type="match status" value="1"/>
</dbReference>
<dbReference type="GO" id="GO:0008173">
    <property type="term" value="F:RNA methyltransferase activity"/>
    <property type="evidence" value="ECO:0007669"/>
    <property type="project" value="UniProtKB-UniRule"/>
</dbReference>
<dbReference type="InterPro" id="IPR029063">
    <property type="entry name" value="SAM-dependent_MTases_sf"/>
</dbReference>
<dbReference type="PANTHER" id="PTHR12315">
    <property type="entry name" value="BICOID-INTERACTING PROTEIN RELATED"/>
    <property type="match status" value="1"/>
</dbReference>
<reference evidence="9" key="1">
    <citation type="journal article" date="2023" name="Mol. Biol. Evol.">
        <title>Third-Generation Sequencing Reveals the Adaptive Role of the Epigenome in Three Deep-Sea Polychaetes.</title>
        <authorList>
            <person name="Perez M."/>
            <person name="Aroh O."/>
            <person name="Sun Y."/>
            <person name="Lan Y."/>
            <person name="Juniper S.K."/>
            <person name="Young C.R."/>
            <person name="Angers B."/>
            <person name="Qian P.Y."/>
        </authorList>
    </citation>
    <scope>NUCLEOTIDE SEQUENCE</scope>
    <source>
        <strain evidence="9">P08H-3</strain>
    </source>
</reference>
<evidence type="ECO:0000256" key="3">
    <source>
        <dbReference type="ARBA" id="ARBA00022679"/>
    </source>
</evidence>
<dbReference type="AlphaFoldDB" id="A0AAD9J346"/>
<dbReference type="Proteomes" id="UP001208570">
    <property type="component" value="Unassembled WGS sequence"/>
</dbReference>
<proteinExistence type="inferred from homology"/>
<evidence type="ECO:0000313" key="10">
    <source>
        <dbReference type="Proteomes" id="UP001208570"/>
    </source>
</evidence>
<gene>
    <name evidence="9" type="ORF">LSH36_660g02002</name>
</gene>
<comment type="caution">
    <text evidence="9">The sequence shown here is derived from an EMBL/GenBank/DDBJ whole genome shotgun (WGS) entry which is preliminary data.</text>
</comment>
<dbReference type="InterPro" id="IPR024160">
    <property type="entry name" value="BIN3_SAM-bd_dom"/>
</dbReference>
<name>A0AAD9J346_9ANNE</name>
<feature type="region of interest" description="Disordered" evidence="7">
    <location>
        <begin position="284"/>
        <end position="318"/>
    </location>
</feature>
<dbReference type="InterPro" id="IPR039772">
    <property type="entry name" value="Bin3-like"/>
</dbReference>
<evidence type="ECO:0000256" key="4">
    <source>
        <dbReference type="ARBA" id="ARBA00022691"/>
    </source>
</evidence>
<feature type="region of interest" description="Disordered" evidence="7">
    <location>
        <begin position="53"/>
        <end position="99"/>
    </location>
</feature>
<evidence type="ECO:0000256" key="5">
    <source>
        <dbReference type="PROSITE-ProRule" id="PRU00848"/>
    </source>
</evidence>
<feature type="compositionally biased region" description="Basic and acidic residues" evidence="7">
    <location>
        <begin position="284"/>
        <end position="297"/>
    </location>
</feature>
<dbReference type="GO" id="GO:0040031">
    <property type="term" value="P:snRNA modification"/>
    <property type="evidence" value="ECO:0007669"/>
    <property type="project" value="TreeGrafter"/>
</dbReference>
<evidence type="ECO:0000256" key="1">
    <source>
        <dbReference type="ARBA" id="ARBA00008361"/>
    </source>
</evidence>
<feature type="domain" description="Bin3-type SAM" evidence="8">
    <location>
        <begin position="346"/>
        <end position="578"/>
    </location>
</feature>
<keyword evidence="4 5" id="KW-0949">S-adenosyl-L-methionine</keyword>
<evidence type="ECO:0000313" key="9">
    <source>
        <dbReference type="EMBL" id="KAK2145737.1"/>
    </source>
</evidence>
<dbReference type="GO" id="GO:0017069">
    <property type="term" value="F:snRNA binding"/>
    <property type="evidence" value="ECO:0007669"/>
    <property type="project" value="TreeGrafter"/>
</dbReference>
<dbReference type="Pfam" id="PF06859">
    <property type="entry name" value="Bin3"/>
    <property type="match status" value="1"/>
</dbReference>
<accession>A0AAD9J346</accession>
<feature type="compositionally biased region" description="Polar residues" evidence="7">
    <location>
        <begin position="53"/>
        <end position="70"/>
    </location>
</feature>
<dbReference type="Gene3D" id="3.40.50.150">
    <property type="entry name" value="Vaccinia Virus protein VP39"/>
    <property type="match status" value="1"/>
</dbReference>
<keyword evidence="3 6" id="KW-0808">Transferase</keyword>
<dbReference type="GO" id="GO:0008171">
    <property type="term" value="F:O-methyltransferase activity"/>
    <property type="evidence" value="ECO:0007669"/>
    <property type="project" value="UniProtKB-UniRule"/>
</dbReference>
<organism evidence="9 10">
    <name type="scientific">Paralvinella palmiformis</name>
    <dbReference type="NCBI Taxonomy" id="53620"/>
    <lineage>
        <taxon>Eukaryota</taxon>
        <taxon>Metazoa</taxon>
        <taxon>Spiralia</taxon>
        <taxon>Lophotrochozoa</taxon>
        <taxon>Annelida</taxon>
        <taxon>Polychaeta</taxon>
        <taxon>Sedentaria</taxon>
        <taxon>Canalipalpata</taxon>
        <taxon>Terebellida</taxon>
        <taxon>Terebelliformia</taxon>
        <taxon>Alvinellidae</taxon>
        <taxon>Paralvinella</taxon>
    </lineage>
</organism>
<evidence type="ECO:0000256" key="2">
    <source>
        <dbReference type="ARBA" id="ARBA00022603"/>
    </source>
</evidence>
<dbReference type="SUPFAM" id="SSF53335">
    <property type="entry name" value="S-adenosyl-L-methionine-dependent methyltransferases"/>
    <property type="match status" value="1"/>
</dbReference>
<dbReference type="EC" id="2.1.1.-" evidence="6"/>
<feature type="compositionally biased region" description="Basic residues" evidence="7">
    <location>
        <begin position="181"/>
        <end position="194"/>
    </location>
</feature>
<dbReference type="PANTHER" id="PTHR12315:SF0">
    <property type="entry name" value="7SK SNRNA METHYLPHOSPHATE CAPPING ENZYME"/>
    <property type="match status" value="1"/>
</dbReference>
<sequence length="688" mass="76461">MSVDVKTPTRTQFEHAEFQCGKRGGTMLETVITTSVTTVSVGGITLHSQNSVPAASAIPSNEDSFQSQATKGHRKRKLSERGGNPYQFPNRKKPYRKSGDKIVLPSRFLLGGNINDPLNLNALYDDEIGKALNERTPQSSPLPLPEYKKEVKVLIPPNINDPLNLNAGEEGDVGLVSPKFGSKKKKHKHKKKRPSTGPAETEIAGESCASQDVQKPIESARPVTLDLSSSKDPVGVVVQKDVSVGDKITKVIDRIVSPVIPQVTPKPKKSKRLSSEVIKVDGEPFLGKDSDKSELRKTTPQRPKVKRQTSHQTAAEAVKSRKDKNRFEYGNYGRYYGYRNPGAEVDNRLSTFREEWFCGKDVLDIGCNIGHITLSVARDFCPRRIVGMDIDNKLISTAKKNIRHYLTKDVADLSKFPVSSKLTNGPMVPPPVPHGKHTSGFPYNVMFVQGNYVLETDEELELIQEEYDTILALSLTKWIHLNWGDDGIKRTFRRIYSQLRPGGRLILEPQPWSSYKRKKKVSDTVYKNFQQINFRPEHFTEYLLSKDVGFVACEHVDTPYNRSQGFQRPIQVFIKAESGTTPVEGVTPLMDINCTPGTTPQTYALHKDGSRGATPRFDVGSTGITPCSSCQNTPTYLYNTWSASGTPQNDSDTGDGCTQSGQDNETARSLVNCNDQQDFDELVLNDNG</sequence>
<dbReference type="InterPro" id="IPR010675">
    <property type="entry name" value="Bin3_C"/>
</dbReference>
<evidence type="ECO:0000256" key="7">
    <source>
        <dbReference type="SAM" id="MobiDB-lite"/>
    </source>
</evidence>
<dbReference type="GO" id="GO:0032259">
    <property type="term" value="P:methylation"/>
    <property type="evidence" value="ECO:0007669"/>
    <property type="project" value="UniProtKB-KW"/>
</dbReference>
<evidence type="ECO:0000256" key="6">
    <source>
        <dbReference type="RuleBase" id="RU367087"/>
    </source>
</evidence>
<comment type="similarity">
    <text evidence="1 6">Belongs to the methyltransferase superfamily.</text>
</comment>
<dbReference type="EMBL" id="JAODUP010000660">
    <property type="protein sequence ID" value="KAK2145737.1"/>
    <property type="molecule type" value="Genomic_DNA"/>
</dbReference>
<keyword evidence="2 6" id="KW-0489">Methyltransferase</keyword>
<feature type="region of interest" description="Disordered" evidence="7">
    <location>
        <begin position="176"/>
        <end position="215"/>
    </location>
</feature>
<feature type="region of interest" description="Disordered" evidence="7">
    <location>
        <begin position="641"/>
        <end position="664"/>
    </location>
</feature>
<evidence type="ECO:0000259" key="8">
    <source>
        <dbReference type="PROSITE" id="PS51515"/>
    </source>
</evidence>
<dbReference type="CDD" id="cd02440">
    <property type="entry name" value="AdoMet_MTases"/>
    <property type="match status" value="1"/>
</dbReference>
<protein>
    <recommendedName>
        <fullName evidence="6">RNA methyltransferase</fullName>
        <ecNumber evidence="6">2.1.1.-</ecNumber>
    </recommendedName>
</protein>